<accession>A0ABU1S8V9</accession>
<gene>
    <name evidence="1" type="ORF">J2Y69_000636</name>
</gene>
<dbReference type="RefSeq" id="WP_310017460.1">
    <property type="nucleotide sequence ID" value="NZ_JAVDUM010000002.1"/>
</dbReference>
<organism evidence="1 2">
    <name type="scientific">Microbacterium resistens</name>
    <dbReference type="NCBI Taxonomy" id="156977"/>
    <lineage>
        <taxon>Bacteria</taxon>
        <taxon>Bacillati</taxon>
        <taxon>Actinomycetota</taxon>
        <taxon>Actinomycetes</taxon>
        <taxon>Micrococcales</taxon>
        <taxon>Microbacteriaceae</taxon>
        <taxon>Microbacterium</taxon>
    </lineage>
</organism>
<comment type="caution">
    <text evidence="1">The sequence shown here is derived from an EMBL/GenBank/DDBJ whole genome shotgun (WGS) entry which is preliminary data.</text>
</comment>
<dbReference type="Proteomes" id="UP001259347">
    <property type="component" value="Unassembled WGS sequence"/>
</dbReference>
<name>A0ABU1S8V9_9MICO</name>
<evidence type="ECO:0000313" key="1">
    <source>
        <dbReference type="EMBL" id="MDR6866051.1"/>
    </source>
</evidence>
<reference evidence="1 2" key="1">
    <citation type="submission" date="2023-07" db="EMBL/GenBank/DDBJ databases">
        <title>Sorghum-associated microbial communities from plants grown in Nebraska, USA.</title>
        <authorList>
            <person name="Schachtman D."/>
        </authorList>
    </citation>
    <scope>NUCLEOTIDE SEQUENCE [LARGE SCALE GENOMIC DNA]</scope>
    <source>
        <strain evidence="1 2">2980</strain>
    </source>
</reference>
<dbReference type="EMBL" id="JAVDUM010000002">
    <property type="protein sequence ID" value="MDR6866051.1"/>
    <property type="molecule type" value="Genomic_DNA"/>
</dbReference>
<keyword evidence="2" id="KW-1185">Reference proteome</keyword>
<proteinExistence type="predicted"/>
<protein>
    <submittedName>
        <fullName evidence="1">Uncharacterized protein</fullName>
    </submittedName>
</protein>
<evidence type="ECO:0000313" key="2">
    <source>
        <dbReference type="Proteomes" id="UP001259347"/>
    </source>
</evidence>
<sequence length="244" mass="26099">MDDVTARFRDRQIALLNDSGWIANPVIRGLLAEAGLPSPVEHLAAATDDQWWGRAEAAVSALEQHLAGFRFAPDVEYGLLLVPSPTHLDTRGRMPIEVRQSQNPDLGEDFVDDALGAGADVSQPGTSWSAFASITGRYGISAGSYDDITAEASRLVIDGIDTRTAMTRQLWGARLLQAANRGVVPDSDINDTWTFTLFPGEPLNAGQAASGTVLKGRVRFRLGKTDRGIGSARVAPAIPLNPLP</sequence>